<accession>A0ABV6KEV2</accession>
<evidence type="ECO:0000313" key="5">
    <source>
        <dbReference type="Proteomes" id="UP001589838"/>
    </source>
</evidence>
<evidence type="ECO:0000256" key="1">
    <source>
        <dbReference type="PROSITE-ProRule" id="PRU00285"/>
    </source>
</evidence>
<dbReference type="InterPro" id="IPR002068">
    <property type="entry name" value="A-crystallin/Hsp20_dom"/>
</dbReference>
<dbReference type="CDD" id="cd06464">
    <property type="entry name" value="ACD_sHsps-like"/>
    <property type="match status" value="1"/>
</dbReference>
<evidence type="ECO:0000313" key="4">
    <source>
        <dbReference type="EMBL" id="MFC0470356.1"/>
    </source>
</evidence>
<evidence type="ECO:0000259" key="3">
    <source>
        <dbReference type="PROSITE" id="PS01031"/>
    </source>
</evidence>
<reference evidence="4 5" key="1">
    <citation type="submission" date="2024-09" db="EMBL/GenBank/DDBJ databases">
        <authorList>
            <person name="Sun Q."/>
            <person name="Mori K."/>
        </authorList>
    </citation>
    <scope>NUCLEOTIDE SEQUENCE [LARGE SCALE GENOMIC DNA]</scope>
    <source>
        <strain evidence="4 5">NCAIM B.02610</strain>
    </source>
</reference>
<dbReference type="EMBL" id="JBHLUX010000020">
    <property type="protein sequence ID" value="MFC0470356.1"/>
    <property type="molecule type" value="Genomic_DNA"/>
</dbReference>
<proteinExistence type="inferred from homology"/>
<gene>
    <name evidence="4" type="ORF">ACFFHM_07430</name>
</gene>
<dbReference type="Proteomes" id="UP001589838">
    <property type="component" value="Unassembled WGS sequence"/>
</dbReference>
<protein>
    <submittedName>
        <fullName evidence="4">Hsp20/alpha crystallin family protein</fullName>
    </submittedName>
</protein>
<organism evidence="4 5">
    <name type="scientific">Halalkalibacter kiskunsagensis</name>
    <dbReference type="NCBI Taxonomy" id="1548599"/>
    <lineage>
        <taxon>Bacteria</taxon>
        <taxon>Bacillati</taxon>
        <taxon>Bacillota</taxon>
        <taxon>Bacilli</taxon>
        <taxon>Bacillales</taxon>
        <taxon>Bacillaceae</taxon>
        <taxon>Halalkalibacter</taxon>
    </lineage>
</organism>
<comment type="similarity">
    <text evidence="1 2">Belongs to the small heat shock protein (HSP20) family.</text>
</comment>
<dbReference type="Pfam" id="PF00011">
    <property type="entry name" value="HSP20"/>
    <property type="match status" value="1"/>
</dbReference>
<name>A0ABV6KEV2_9BACI</name>
<feature type="domain" description="SHSP" evidence="3">
    <location>
        <begin position="28"/>
        <end position="142"/>
    </location>
</feature>
<dbReference type="SUPFAM" id="SSF49764">
    <property type="entry name" value="HSP20-like chaperones"/>
    <property type="match status" value="1"/>
</dbReference>
<dbReference type="PROSITE" id="PS01031">
    <property type="entry name" value="SHSP"/>
    <property type="match status" value="1"/>
</dbReference>
<dbReference type="Gene3D" id="2.60.40.790">
    <property type="match status" value="1"/>
</dbReference>
<dbReference type="RefSeq" id="WP_335960315.1">
    <property type="nucleotide sequence ID" value="NZ_JAXBLX010000009.1"/>
</dbReference>
<dbReference type="InterPro" id="IPR008978">
    <property type="entry name" value="HSP20-like_chaperone"/>
</dbReference>
<sequence length="143" mass="16733">MKLNPFDWNHPIKSHFQDDFWKNFQNVFNGNDQQTRVNLYQAGHELKCLLFLPGIKKVEDIYLNVSDNTLEVSGNNIQEHSGFQLIQQEFSQGPFKRIIELPFPVRKDKIDASYSRGIVTVHLYRLIPDNNKGQKGIMIRDDE</sequence>
<keyword evidence="5" id="KW-1185">Reference proteome</keyword>
<evidence type="ECO:0000256" key="2">
    <source>
        <dbReference type="RuleBase" id="RU003616"/>
    </source>
</evidence>
<comment type="caution">
    <text evidence="4">The sequence shown here is derived from an EMBL/GenBank/DDBJ whole genome shotgun (WGS) entry which is preliminary data.</text>
</comment>